<dbReference type="PANTHER" id="PTHR42872">
    <property type="entry name" value="PROTEIN-GLUTAMATE METHYLESTERASE/PROTEIN-GLUTAMINE GLUTAMINASE"/>
    <property type="match status" value="1"/>
</dbReference>
<dbReference type="EMBL" id="AWSU01000342">
    <property type="protein sequence ID" value="ERI74172.1"/>
    <property type="molecule type" value="Genomic_DNA"/>
</dbReference>
<organism evidence="6 7">
    <name type="scientific">[Clostridium] symbiosum ATCC 14940</name>
    <dbReference type="NCBI Taxonomy" id="411472"/>
    <lineage>
        <taxon>Bacteria</taxon>
        <taxon>Bacillati</taxon>
        <taxon>Bacillota</taxon>
        <taxon>Clostridia</taxon>
        <taxon>Lachnospirales</taxon>
        <taxon>Lachnospiraceae</taxon>
        <taxon>Otoolea</taxon>
    </lineage>
</organism>
<keyword evidence="1 4" id="KW-0378">Hydrolase</keyword>
<dbReference type="AlphaFoldDB" id="A0ABC9TSK9"/>
<dbReference type="GO" id="GO:0006935">
    <property type="term" value="P:chemotaxis"/>
    <property type="evidence" value="ECO:0007669"/>
    <property type="project" value="UniProtKB-UniRule"/>
</dbReference>
<dbReference type="CDD" id="cd16432">
    <property type="entry name" value="CheB_Rec"/>
    <property type="match status" value="1"/>
</dbReference>
<dbReference type="RefSeq" id="WP_021641514.1">
    <property type="nucleotide sequence ID" value="NZ_KE992859.1"/>
</dbReference>
<feature type="domain" description="CheB-type methylesterase" evidence="5">
    <location>
        <begin position="1"/>
        <end position="191"/>
    </location>
</feature>
<dbReference type="PANTHER" id="PTHR42872:SF6">
    <property type="entry name" value="PROTEIN-GLUTAMATE METHYLESTERASE_PROTEIN-GLUTAMINE GLUTAMINASE"/>
    <property type="match status" value="1"/>
</dbReference>
<feature type="active site" evidence="4">
    <location>
        <position position="11"/>
    </location>
</feature>
<accession>A0ABC9TSK9</accession>
<evidence type="ECO:0000313" key="7">
    <source>
        <dbReference type="Proteomes" id="UP000016491"/>
    </source>
</evidence>
<dbReference type="Proteomes" id="UP000016491">
    <property type="component" value="Unassembled WGS sequence"/>
</dbReference>
<dbReference type="InterPro" id="IPR035909">
    <property type="entry name" value="CheB_C"/>
</dbReference>
<protein>
    <recommendedName>
        <fullName evidence="2">protein-glutamate methylesterase</fullName>
        <ecNumber evidence="2">3.1.1.61</ecNumber>
    </recommendedName>
</protein>
<dbReference type="Pfam" id="PF01339">
    <property type="entry name" value="CheB_methylest"/>
    <property type="match status" value="1"/>
</dbReference>
<dbReference type="GO" id="GO:0008984">
    <property type="term" value="F:protein-glutamate methylesterase activity"/>
    <property type="evidence" value="ECO:0007669"/>
    <property type="project" value="UniProtKB-EC"/>
</dbReference>
<dbReference type="Gene3D" id="3.40.50.180">
    <property type="entry name" value="Methylesterase CheB, C-terminal domain"/>
    <property type="match status" value="1"/>
</dbReference>
<evidence type="ECO:0000256" key="3">
    <source>
        <dbReference type="ARBA" id="ARBA00048267"/>
    </source>
</evidence>
<keyword evidence="4" id="KW-0145">Chemotaxis</keyword>
<dbReference type="InterPro" id="IPR000673">
    <property type="entry name" value="Sig_transdc_resp-reg_Me-estase"/>
</dbReference>
<comment type="caution">
    <text evidence="6">The sequence shown here is derived from an EMBL/GenBank/DDBJ whole genome shotgun (WGS) entry which is preliminary data.</text>
</comment>
<dbReference type="SUPFAM" id="SSF52738">
    <property type="entry name" value="Methylesterase CheB, C-terminal domain"/>
    <property type="match status" value="1"/>
</dbReference>
<evidence type="ECO:0000259" key="5">
    <source>
        <dbReference type="PROSITE" id="PS50122"/>
    </source>
</evidence>
<evidence type="ECO:0000256" key="4">
    <source>
        <dbReference type="PROSITE-ProRule" id="PRU00050"/>
    </source>
</evidence>
<reference evidence="6 7" key="1">
    <citation type="submission" date="2013-07" db="EMBL/GenBank/DDBJ databases">
        <authorList>
            <person name="Weinstock G."/>
            <person name="Sodergren E."/>
            <person name="Wylie T."/>
            <person name="Fulton L."/>
            <person name="Fulton R."/>
            <person name="Fronick C."/>
            <person name="O'Laughlin M."/>
            <person name="Godfrey J."/>
            <person name="Miner T."/>
            <person name="Herter B."/>
            <person name="Appelbaum E."/>
            <person name="Cordes M."/>
            <person name="Lek S."/>
            <person name="Wollam A."/>
            <person name="Pepin K.H."/>
            <person name="Palsikar V.B."/>
            <person name="Mitreva M."/>
            <person name="Wilson R.K."/>
        </authorList>
    </citation>
    <scope>NUCLEOTIDE SEQUENCE [LARGE SCALE GENOMIC DNA]</scope>
    <source>
        <strain evidence="6 7">ATCC 14940</strain>
    </source>
</reference>
<evidence type="ECO:0000313" key="6">
    <source>
        <dbReference type="EMBL" id="ERI74172.1"/>
    </source>
</evidence>
<dbReference type="EC" id="3.1.1.61" evidence="2"/>
<dbReference type="PROSITE" id="PS50122">
    <property type="entry name" value="CHEB"/>
    <property type="match status" value="1"/>
</dbReference>
<evidence type="ECO:0000256" key="1">
    <source>
        <dbReference type="ARBA" id="ARBA00022801"/>
    </source>
</evidence>
<feature type="active site" evidence="4">
    <location>
        <position position="37"/>
    </location>
</feature>
<sequence>MNIKVIAIGASTGGTEAILDILKKLPDGLPPIVITQHMPAGFTAMYAQRLDRACAMKVKEAKDGDHLERGLALVAPGGMQLKLTGNSSGLSVRVWPGKRLHGVAPAVDKLFHSAAKLAGSSAVGIILTGMGQDGASGLLEMRRRGAYTIGQDKASCIVYGMPMAAYEMGAVCIQAPLSGIPAILMNYLTRSS</sequence>
<name>A0ABC9TSK9_CLOSY</name>
<proteinExistence type="predicted"/>
<evidence type="ECO:0000256" key="2">
    <source>
        <dbReference type="ARBA" id="ARBA00039140"/>
    </source>
</evidence>
<gene>
    <name evidence="6" type="ORF">CLOSYM_04292</name>
</gene>
<comment type="catalytic activity">
    <reaction evidence="3">
        <text>[protein]-L-glutamate 5-O-methyl ester + H2O = L-glutamyl-[protein] + methanol + H(+)</text>
        <dbReference type="Rhea" id="RHEA:23236"/>
        <dbReference type="Rhea" id="RHEA-COMP:10208"/>
        <dbReference type="Rhea" id="RHEA-COMP:10311"/>
        <dbReference type="ChEBI" id="CHEBI:15377"/>
        <dbReference type="ChEBI" id="CHEBI:15378"/>
        <dbReference type="ChEBI" id="CHEBI:17790"/>
        <dbReference type="ChEBI" id="CHEBI:29973"/>
        <dbReference type="ChEBI" id="CHEBI:82795"/>
        <dbReference type="EC" id="3.1.1.61"/>
    </reaction>
</comment>
<feature type="active site" evidence="4">
    <location>
        <position position="133"/>
    </location>
</feature>